<evidence type="ECO:0000313" key="2">
    <source>
        <dbReference type="EMBL" id="GMG83775.1"/>
    </source>
</evidence>
<dbReference type="PANTHER" id="PTHR43591:SF24">
    <property type="entry name" value="2-METHOXY-6-POLYPRENYL-1,4-BENZOQUINOL METHYLASE, MITOCHONDRIAL"/>
    <property type="match status" value="1"/>
</dbReference>
<keyword evidence="2" id="KW-0808">Transferase</keyword>
<dbReference type="InterPro" id="IPR041698">
    <property type="entry name" value="Methyltransf_25"/>
</dbReference>
<dbReference type="GO" id="GO:0032259">
    <property type="term" value="P:methylation"/>
    <property type="evidence" value="ECO:0007669"/>
    <property type="project" value="UniProtKB-KW"/>
</dbReference>
<comment type="caution">
    <text evidence="2">The sequence shown here is derived from an EMBL/GenBank/DDBJ whole genome shotgun (WGS) entry which is preliminary data.</text>
</comment>
<dbReference type="RefSeq" id="WP_285672579.1">
    <property type="nucleotide sequence ID" value="NZ_BSYI01000024.1"/>
</dbReference>
<reference evidence="2 3" key="1">
    <citation type="submission" date="2023-04" db="EMBL/GenBank/DDBJ databases">
        <title>Marinoamorphus aggregata gen. nov., sp. Nov., isolate from tissue of brittle star Ophioplocus japonicus.</title>
        <authorList>
            <person name="Kawano K."/>
            <person name="Sawayama S."/>
            <person name="Nakagawa S."/>
        </authorList>
    </citation>
    <scope>NUCLEOTIDE SEQUENCE [LARGE SCALE GENOMIC DNA]</scope>
    <source>
        <strain evidence="2 3">NKW23</strain>
    </source>
</reference>
<feature type="domain" description="Methyltransferase" evidence="1">
    <location>
        <begin position="60"/>
        <end position="155"/>
    </location>
</feature>
<dbReference type="GO" id="GO:0008168">
    <property type="term" value="F:methyltransferase activity"/>
    <property type="evidence" value="ECO:0007669"/>
    <property type="project" value="UniProtKB-KW"/>
</dbReference>
<dbReference type="CDD" id="cd02440">
    <property type="entry name" value="AdoMet_MTases"/>
    <property type="match status" value="1"/>
</dbReference>
<dbReference type="Pfam" id="PF13649">
    <property type="entry name" value="Methyltransf_25"/>
    <property type="match status" value="1"/>
</dbReference>
<dbReference type="PANTHER" id="PTHR43591">
    <property type="entry name" value="METHYLTRANSFERASE"/>
    <property type="match status" value="1"/>
</dbReference>
<accession>A0ABQ6LKJ8</accession>
<evidence type="ECO:0000259" key="1">
    <source>
        <dbReference type="Pfam" id="PF13649"/>
    </source>
</evidence>
<dbReference type="SUPFAM" id="SSF53335">
    <property type="entry name" value="S-adenosyl-L-methionine-dependent methyltransferases"/>
    <property type="match status" value="1"/>
</dbReference>
<protein>
    <submittedName>
        <fullName evidence="2">Class I SAM-dependent methyltransferase</fullName>
    </submittedName>
</protein>
<proteinExistence type="predicted"/>
<dbReference type="Gene3D" id="3.40.50.150">
    <property type="entry name" value="Vaccinia Virus protein VP39"/>
    <property type="match status" value="1"/>
</dbReference>
<name>A0ABQ6LKJ8_9RHOB</name>
<dbReference type="InterPro" id="IPR029063">
    <property type="entry name" value="SAM-dependent_MTases_sf"/>
</dbReference>
<keyword evidence="3" id="KW-1185">Reference proteome</keyword>
<organism evidence="2 3">
    <name type="scientific">Paralimibaculum aggregatum</name>
    <dbReference type="NCBI Taxonomy" id="3036245"/>
    <lineage>
        <taxon>Bacteria</taxon>
        <taxon>Pseudomonadati</taxon>
        <taxon>Pseudomonadota</taxon>
        <taxon>Alphaproteobacteria</taxon>
        <taxon>Rhodobacterales</taxon>
        <taxon>Paracoccaceae</taxon>
        <taxon>Paralimibaculum</taxon>
    </lineage>
</organism>
<keyword evidence="2" id="KW-0489">Methyltransferase</keyword>
<dbReference type="EMBL" id="BSYI01000024">
    <property type="protein sequence ID" value="GMG83775.1"/>
    <property type="molecule type" value="Genomic_DNA"/>
</dbReference>
<gene>
    <name evidence="2" type="ORF">LNKW23_29890</name>
</gene>
<sequence>MTETAKTAGTAGAEQTEFVRFWNEILVPKFVTYKHVLVGGLSRHSDAILPGLDVVPGMRVLDAGCGFGDTACWLAEQVGPSGEVVGIDCCDGFLDYGRREAAARGLGNIVFAEADVESHPFEGDFDMVFSRFGTMFFSNPVAALRNMRRALKPGGKLTHIVWRNRADNPWLSAARDVVLRHLPPPGEDAQTCGPGPFSMADQETVTGQMHAAGYSEIVFERVDAMVRMGDDIEDAIGFQIALGPAGEVYREAGDLALAKEAEIKADLAALLRPHVTSDGIWMGSSSWVISARNAA</sequence>
<evidence type="ECO:0000313" key="3">
    <source>
        <dbReference type="Proteomes" id="UP001239909"/>
    </source>
</evidence>
<dbReference type="Proteomes" id="UP001239909">
    <property type="component" value="Unassembled WGS sequence"/>
</dbReference>